<organism evidence="1">
    <name type="scientific">Streptomyces anulatus</name>
    <name type="common">Streptomyces chrysomallus</name>
    <dbReference type="NCBI Taxonomy" id="1892"/>
    <lineage>
        <taxon>Bacteria</taxon>
        <taxon>Bacillati</taxon>
        <taxon>Actinomycetota</taxon>
        <taxon>Actinomycetes</taxon>
        <taxon>Kitasatosporales</taxon>
        <taxon>Streptomycetaceae</taxon>
        <taxon>Streptomyces</taxon>
    </lineage>
</organism>
<protein>
    <submittedName>
        <fullName evidence="1">Uncharacterized protein</fullName>
    </submittedName>
</protein>
<sequence>MIDIVAVLRAEDAALDFLSVIGGEEGEVHVLCGDTGERLVLPAGRPLAERLDALAPLIGPVDEHAASPGTEALAALVEGS</sequence>
<proteinExistence type="predicted"/>
<evidence type="ECO:0000313" key="1">
    <source>
        <dbReference type="EMBL" id="NEB84591.1"/>
    </source>
</evidence>
<dbReference type="EMBL" id="JAAGMK010000275">
    <property type="protein sequence ID" value="NEB84591.1"/>
    <property type="molecule type" value="Genomic_DNA"/>
</dbReference>
<reference evidence="1" key="1">
    <citation type="submission" date="2020-01" db="EMBL/GenBank/DDBJ databases">
        <title>Insect and environment-associated Actinomycetes.</title>
        <authorList>
            <person name="Currrie C."/>
            <person name="Chevrette M."/>
            <person name="Carlson C."/>
            <person name="Stubbendieck R."/>
            <person name="Wendt-Pienkowski E."/>
        </authorList>
    </citation>
    <scope>NUCLEOTIDE SEQUENCE</scope>
    <source>
        <strain evidence="1">SID505</strain>
    </source>
</reference>
<comment type="caution">
    <text evidence="1">The sequence shown here is derived from an EMBL/GenBank/DDBJ whole genome shotgun (WGS) entry which is preliminary data.</text>
</comment>
<accession>A0A6G3SNV1</accession>
<name>A0A6G3SNV1_STRAQ</name>
<feature type="non-terminal residue" evidence="1">
    <location>
        <position position="80"/>
    </location>
</feature>
<gene>
    <name evidence="1" type="ORF">G3I43_10435</name>
</gene>
<dbReference type="AlphaFoldDB" id="A0A6G3SNV1"/>